<comment type="caution">
    <text evidence="2">The sequence shown here is derived from an EMBL/GenBank/DDBJ whole genome shotgun (WGS) entry which is preliminary data.</text>
</comment>
<organism evidence="2 3">
    <name type="scientific">Forsythia ovata</name>
    <dbReference type="NCBI Taxonomy" id="205694"/>
    <lineage>
        <taxon>Eukaryota</taxon>
        <taxon>Viridiplantae</taxon>
        <taxon>Streptophyta</taxon>
        <taxon>Embryophyta</taxon>
        <taxon>Tracheophyta</taxon>
        <taxon>Spermatophyta</taxon>
        <taxon>Magnoliopsida</taxon>
        <taxon>eudicotyledons</taxon>
        <taxon>Gunneridae</taxon>
        <taxon>Pentapetalae</taxon>
        <taxon>asterids</taxon>
        <taxon>lamiids</taxon>
        <taxon>Lamiales</taxon>
        <taxon>Oleaceae</taxon>
        <taxon>Forsythieae</taxon>
        <taxon>Forsythia</taxon>
    </lineage>
</organism>
<sequence length="331" mass="37184">MTGKPPLSALVWGDVAPWPTRGAGEKNSTHLGVLESETVSRLFVEGFGFRRLKELETLDVLKELETIKNIVEELKLKLQKETLEINVALNANTNDKNVNSATEMGEKVFHDNYMNNSLNGIGVSDLCPSSAPGFILLELKLAKFYWMCVPHLLQDRKSKTGSKRWDFKDCRDNSLCSRSFRNYTLQRSYNIQPCSNTAKCFPDVAFPGRCQGQELDTGLHFLDWPLPIVVRLARAAGTGAQEIPSPTVVYFVPVFLWSYIVSCDCCILGERRPGLAHSLWWRAFQCFLCEAANENDMDKKSLTAPCQVKRKICPNGCRAIWQPSLVVNIGC</sequence>
<proteinExistence type="predicted"/>
<feature type="coiled-coil region" evidence="1">
    <location>
        <begin position="61"/>
        <end position="91"/>
    </location>
</feature>
<reference evidence="3" key="1">
    <citation type="submission" date="2024-07" db="EMBL/GenBank/DDBJ databases">
        <title>Two chromosome-level genome assemblies of Korean endemic species Abeliophyllum distichum and Forsythia ovata (Oleaceae).</title>
        <authorList>
            <person name="Jang H."/>
        </authorList>
    </citation>
    <scope>NUCLEOTIDE SEQUENCE [LARGE SCALE GENOMIC DNA]</scope>
</reference>
<dbReference type="AlphaFoldDB" id="A0ABD1W2M4"/>
<dbReference type="Proteomes" id="UP001604277">
    <property type="component" value="Unassembled WGS sequence"/>
</dbReference>
<keyword evidence="1" id="KW-0175">Coiled coil</keyword>
<keyword evidence="3" id="KW-1185">Reference proteome</keyword>
<dbReference type="EMBL" id="JBFOLJ010000004">
    <property type="protein sequence ID" value="KAL2543909.1"/>
    <property type="molecule type" value="Genomic_DNA"/>
</dbReference>
<evidence type="ECO:0000313" key="2">
    <source>
        <dbReference type="EMBL" id="KAL2543909.1"/>
    </source>
</evidence>
<evidence type="ECO:0000313" key="3">
    <source>
        <dbReference type="Proteomes" id="UP001604277"/>
    </source>
</evidence>
<accession>A0ABD1W2M4</accession>
<protein>
    <submittedName>
        <fullName evidence="2">Uncharacterized protein</fullName>
    </submittedName>
</protein>
<gene>
    <name evidence="2" type="ORF">Fot_13142</name>
</gene>
<name>A0ABD1W2M4_9LAMI</name>
<evidence type="ECO:0000256" key="1">
    <source>
        <dbReference type="SAM" id="Coils"/>
    </source>
</evidence>